<gene>
    <name evidence="1" type="ORF">A3K49_03460</name>
</gene>
<proteinExistence type="predicted"/>
<name>A0A1F4T662_UNCSA</name>
<comment type="caution">
    <text evidence="1">The sequence shown here is derived from an EMBL/GenBank/DDBJ whole genome shotgun (WGS) entry which is preliminary data.</text>
</comment>
<evidence type="ECO:0000313" key="1">
    <source>
        <dbReference type="EMBL" id="OGC28040.1"/>
    </source>
</evidence>
<dbReference type="Proteomes" id="UP000178602">
    <property type="component" value="Unassembled WGS sequence"/>
</dbReference>
<accession>A0A1F4T662</accession>
<dbReference type="AlphaFoldDB" id="A0A1F4T662"/>
<evidence type="ECO:0000313" key="2">
    <source>
        <dbReference type="Proteomes" id="UP000178602"/>
    </source>
</evidence>
<reference evidence="1 2" key="1">
    <citation type="journal article" date="2016" name="Nat. Commun.">
        <title>Thousands of microbial genomes shed light on interconnected biogeochemical processes in an aquifer system.</title>
        <authorList>
            <person name="Anantharaman K."/>
            <person name="Brown C.T."/>
            <person name="Hug L.A."/>
            <person name="Sharon I."/>
            <person name="Castelle C.J."/>
            <person name="Probst A.J."/>
            <person name="Thomas B.C."/>
            <person name="Singh A."/>
            <person name="Wilkins M.J."/>
            <person name="Karaoz U."/>
            <person name="Brodie E.L."/>
            <person name="Williams K.H."/>
            <person name="Hubbard S.S."/>
            <person name="Banfield J.F."/>
        </authorList>
    </citation>
    <scope>NUCLEOTIDE SEQUENCE [LARGE SCALE GENOMIC DNA]</scope>
</reference>
<dbReference type="EMBL" id="MEUG01000001">
    <property type="protein sequence ID" value="OGC28040.1"/>
    <property type="molecule type" value="Genomic_DNA"/>
</dbReference>
<sequence>MEETLDEGIFNSFVRAVRTKNLLSEINVKELSGFFAQNGVLARDWKLLIDKDCFPRKKAVDDAK</sequence>
<organism evidence="1 2">
    <name type="scientific">candidate division WOR-1 bacterium RIFOXYC12_FULL_54_18</name>
    <dbReference type="NCBI Taxonomy" id="1802584"/>
    <lineage>
        <taxon>Bacteria</taxon>
        <taxon>Bacillati</taxon>
        <taxon>Saganbacteria</taxon>
    </lineage>
</organism>
<protein>
    <submittedName>
        <fullName evidence="1">Uncharacterized protein</fullName>
    </submittedName>
</protein>